<dbReference type="HAMAP" id="MF_00454">
    <property type="entry name" value="FluC"/>
    <property type="match status" value="1"/>
</dbReference>
<dbReference type="PANTHER" id="PTHR28259">
    <property type="entry name" value="FLUORIDE EXPORT PROTEIN 1-RELATED"/>
    <property type="match status" value="1"/>
</dbReference>
<keyword evidence="13" id="KW-1185">Reference proteome</keyword>
<feature type="transmembrane region" description="Helical" evidence="11">
    <location>
        <begin position="61"/>
        <end position="79"/>
    </location>
</feature>
<keyword evidence="8 11" id="KW-0407">Ion channel</keyword>
<keyword evidence="4 11" id="KW-0812">Transmembrane</keyword>
<evidence type="ECO:0000256" key="3">
    <source>
        <dbReference type="ARBA" id="ARBA00022519"/>
    </source>
</evidence>
<proteinExistence type="inferred from homology"/>
<keyword evidence="5 11" id="KW-1133">Transmembrane helix</keyword>
<keyword evidence="11" id="KW-0479">Metal-binding</keyword>
<feature type="binding site" evidence="11">
    <location>
        <position position="69"/>
    </location>
    <ligand>
        <name>Na(+)</name>
        <dbReference type="ChEBI" id="CHEBI:29101"/>
        <note>structural</note>
    </ligand>
</feature>
<feature type="transmembrane region" description="Helical" evidence="11">
    <location>
        <begin position="37"/>
        <end position="55"/>
    </location>
</feature>
<organism evidence="12 13">
    <name type="scientific">Campylobacter suis</name>
    <dbReference type="NCBI Taxonomy" id="2790657"/>
    <lineage>
        <taxon>Bacteria</taxon>
        <taxon>Pseudomonadati</taxon>
        <taxon>Campylobacterota</taxon>
        <taxon>Epsilonproteobacteria</taxon>
        <taxon>Campylobacterales</taxon>
        <taxon>Campylobacteraceae</taxon>
        <taxon>Campylobacter</taxon>
    </lineage>
</organism>
<evidence type="ECO:0000256" key="11">
    <source>
        <dbReference type="HAMAP-Rule" id="MF_00454"/>
    </source>
</evidence>
<dbReference type="InterPro" id="IPR003691">
    <property type="entry name" value="FluC"/>
</dbReference>
<evidence type="ECO:0000256" key="5">
    <source>
        <dbReference type="ARBA" id="ARBA00022989"/>
    </source>
</evidence>
<protein>
    <recommendedName>
        <fullName evidence="11">Fluoride-specific ion channel FluC</fullName>
    </recommendedName>
</protein>
<evidence type="ECO:0000256" key="10">
    <source>
        <dbReference type="ARBA" id="ARBA00035585"/>
    </source>
</evidence>
<dbReference type="Proteomes" id="UP000789359">
    <property type="component" value="Unassembled WGS sequence"/>
</dbReference>
<sequence length="115" mass="12061">MLELVLVGFGGFIGAICRSLLGVALSKFSTLFPFSTLLVNILGSFAIGAILALNLSQNAKTFLVVGILGGFTTFSAFSYQSIALFSTSPFLAILNILTNVILSLLACYVGIVVFS</sequence>
<comment type="caution">
    <text evidence="12">The sequence shown here is derived from an EMBL/GenBank/DDBJ whole genome shotgun (WGS) entry which is preliminary data.</text>
</comment>
<evidence type="ECO:0000256" key="8">
    <source>
        <dbReference type="ARBA" id="ARBA00023303"/>
    </source>
</evidence>
<gene>
    <name evidence="11 12" type="primary">crcB</name>
    <name evidence="11" type="synonym">fluC</name>
    <name evidence="12" type="ORF">LMG8286_00731</name>
</gene>
<keyword evidence="6 11" id="KW-0406">Ion transport</keyword>
<dbReference type="PANTHER" id="PTHR28259:SF1">
    <property type="entry name" value="FLUORIDE EXPORT PROTEIN 1-RELATED"/>
    <property type="match status" value="1"/>
</dbReference>
<name>A0ABN7K4U0_9BACT</name>
<accession>A0ABN7K4U0</accession>
<keyword evidence="11" id="KW-0813">Transport</keyword>
<comment type="subcellular location">
    <subcellularLocation>
        <location evidence="1 11">Cell membrane</location>
        <topology evidence="1 11">Multi-pass membrane protein</topology>
    </subcellularLocation>
</comment>
<keyword evidence="3" id="KW-0997">Cell inner membrane</keyword>
<feature type="transmembrane region" description="Helical" evidence="11">
    <location>
        <begin position="6"/>
        <end position="25"/>
    </location>
</feature>
<evidence type="ECO:0000256" key="4">
    <source>
        <dbReference type="ARBA" id="ARBA00022692"/>
    </source>
</evidence>
<evidence type="ECO:0000256" key="9">
    <source>
        <dbReference type="ARBA" id="ARBA00035120"/>
    </source>
</evidence>
<evidence type="ECO:0000256" key="1">
    <source>
        <dbReference type="ARBA" id="ARBA00004651"/>
    </source>
</evidence>
<evidence type="ECO:0000313" key="13">
    <source>
        <dbReference type="Proteomes" id="UP000789359"/>
    </source>
</evidence>
<evidence type="ECO:0000313" key="12">
    <source>
        <dbReference type="EMBL" id="CAD7287100.1"/>
    </source>
</evidence>
<comment type="activity regulation">
    <text evidence="11">Na(+) is not transported, but it plays an essential structural role and its presence is essential for fluoride channel function.</text>
</comment>
<keyword evidence="7 11" id="KW-0472">Membrane</keyword>
<comment type="function">
    <text evidence="11">Fluoride-specific ion channel. Important for reducing fluoride concentration in the cell, thus reducing its toxicity.</text>
</comment>
<feature type="transmembrane region" description="Helical" evidence="11">
    <location>
        <begin position="91"/>
        <end position="114"/>
    </location>
</feature>
<keyword evidence="2 11" id="KW-1003">Cell membrane</keyword>
<dbReference type="Pfam" id="PF02537">
    <property type="entry name" value="CRCB"/>
    <property type="match status" value="1"/>
</dbReference>
<reference evidence="12 13" key="1">
    <citation type="submission" date="2020-11" db="EMBL/GenBank/DDBJ databases">
        <authorList>
            <person name="Peeters C."/>
        </authorList>
    </citation>
    <scope>NUCLEOTIDE SEQUENCE [LARGE SCALE GENOMIC DNA]</scope>
    <source>
        <strain evidence="12 13">LMG 8286</strain>
    </source>
</reference>
<dbReference type="RefSeq" id="WP_230056501.1">
    <property type="nucleotide sequence ID" value="NZ_CAJHOE010000001.1"/>
</dbReference>
<evidence type="ECO:0000256" key="6">
    <source>
        <dbReference type="ARBA" id="ARBA00023065"/>
    </source>
</evidence>
<evidence type="ECO:0000256" key="2">
    <source>
        <dbReference type="ARBA" id="ARBA00022475"/>
    </source>
</evidence>
<comment type="catalytic activity">
    <reaction evidence="10">
        <text>fluoride(in) = fluoride(out)</text>
        <dbReference type="Rhea" id="RHEA:76159"/>
        <dbReference type="ChEBI" id="CHEBI:17051"/>
    </reaction>
    <physiologicalReaction direction="left-to-right" evidence="10">
        <dbReference type="Rhea" id="RHEA:76160"/>
    </physiologicalReaction>
</comment>
<dbReference type="EMBL" id="CAJHOE010000001">
    <property type="protein sequence ID" value="CAD7287100.1"/>
    <property type="molecule type" value="Genomic_DNA"/>
</dbReference>
<feature type="binding site" evidence="11">
    <location>
        <position position="72"/>
    </location>
    <ligand>
        <name>Na(+)</name>
        <dbReference type="ChEBI" id="CHEBI:29101"/>
        <note>structural</note>
    </ligand>
</feature>
<keyword evidence="11" id="KW-0915">Sodium</keyword>
<evidence type="ECO:0000256" key="7">
    <source>
        <dbReference type="ARBA" id="ARBA00023136"/>
    </source>
</evidence>
<comment type="similarity">
    <text evidence="9 11">Belongs to the fluoride channel Fluc/FEX (TC 1.A.43) family.</text>
</comment>